<protein>
    <submittedName>
        <fullName evidence="2">Uncharacterized protein</fullName>
    </submittedName>
</protein>
<keyword evidence="1" id="KW-1133">Transmembrane helix</keyword>
<name>A0A852WBP0_9MICO</name>
<feature type="transmembrane region" description="Helical" evidence="1">
    <location>
        <begin position="49"/>
        <end position="72"/>
    </location>
</feature>
<evidence type="ECO:0000313" key="3">
    <source>
        <dbReference type="Proteomes" id="UP000573599"/>
    </source>
</evidence>
<accession>A0A852WBP0</accession>
<reference evidence="2 3" key="1">
    <citation type="submission" date="2020-07" db="EMBL/GenBank/DDBJ databases">
        <title>Sequencing the genomes of 1000 actinobacteria strains.</title>
        <authorList>
            <person name="Klenk H.-P."/>
        </authorList>
    </citation>
    <scope>NUCLEOTIDE SEQUENCE [LARGE SCALE GENOMIC DNA]</scope>
    <source>
        <strain evidence="2 3">DSM 23987</strain>
    </source>
</reference>
<keyword evidence="1" id="KW-0812">Transmembrane</keyword>
<keyword evidence="1" id="KW-0472">Membrane</keyword>
<proteinExistence type="predicted"/>
<gene>
    <name evidence="2" type="ORF">BJ986_000557</name>
</gene>
<keyword evidence="3" id="KW-1185">Reference proteome</keyword>
<organism evidence="2 3">
    <name type="scientific">Pedococcus badiiscoriae</name>
    <dbReference type="NCBI Taxonomy" id="642776"/>
    <lineage>
        <taxon>Bacteria</taxon>
        <taxon>Bacillati</taxon>
        <taxon>Actinomycetota</taxon>
        <taxon>Actinomycetes</taxon>
        <taxon>Micrococcales</taxon>
        <taxon>Intrasporangiaceae</taxon>
        <taxon>Pedococcus</taxon>
    </lineage>
</organism>
<dbReference type="AlphaFoldDB" id="A0A852WBP0"/>
<sequence length="80" mass="8968">MDTAQARRRDRLNRWLWAVIDSAAWVVAVFLAVWLRYDLALGNVLTAPILWFSVAAVLGQVIFGAFFGPYAVGHDRGSFD</sequence>
<dbReference type="Proteomes" id="UP000573599">
    <property type="component" value="Unassembled WGS sequence"/>
</dbReference>
<dbReference type="RefSeq" id="WP_238338043.1">
    <property type="nucleotide sequence ID" value="NZ_JACCAB010000001.1"/>
</dbReference>
<evidence type="ECO:0000313" key="2">
    <source>
        <dbReference type="EMBL" id="NYG06070.1"/>
    </source>
</evidence>
<feature type="transmembrane region" description="Helical" evidence="1">
    <location>
        <begin position="15"/>
        <end position="37"/>
    </location>
</feature>
<comment type="caution">
    <text evidence="2">The sequence shown here is derived from an EMBL/GenBank/DDBJ whole genome shotgun (WGS) entry which is preliminary data.</text>
</comment>
<dbReference type="EMBL" id="JACCAB010000001">
    <property type="protein sequence ID" value="NYG06070.1"/>
    <property type="molecule type" value="Genomic_DNA"/>
</dbReference>
<evidence type="ECO:0000256" key="1">
    <source>
        <dbReference type="SAM" id="Phobius"/>
    </source>
</evidence>